<feature type="transmembrane region" description="Helical" evidence="5">
    <location>
        <begin position="526"/>
        <end position="546"/>
    </location>
</feature>
<dbReference type="AlphaFoldDB" id="A0A7G9FLD8"/>
<feature type="transmembrane region" description="Helical" evidence="5">
    <location>
        <begin position="283"/>
        <end position="312"/>
    </location>
</feature>
<keyword evidence="8" id="KW-0645">Protease</keyword>
<dbReference type="InterPro" id="IPR013525">
    <property type="entry name" value="ABC2_TM"/>
</dbReference>
<feature type="transmembrane region" description="Helical" evidence="5">
    <location>
        <begin position="642"/>
        <end position="662"/>
    </location>
</feature>
<proteinExistence type="predicted"/>
<dbReference type="GO" id="GO:0016020">
    <property type="term" value="C:membrane"/>
    <property type="evidence" value="ECO:0007669"/>
    <property type="project" value="UniProtKB-SubCell"/>
</dbReference>
<evidence type="ECO:0000313" key="9">
    <source>
        <dbReference type="Proteomes" id="UP000515819"/>
    </source>
</evidence>
<feature type="transmembrane region" description="Helical" evidence="5">
    <location>
        <begin position="449"/>
        <end position="470"/>
    </location>
</feature>
<dbReference type="GO" id="GO:0080120">
    <property type="term" value="P:CAAX-box protein maturation"/>
    <property type="evidence" value="ECO:0007669"/>
    <property type="project" value="UniProtKB-ARBA"/>
</dbReference>
<keyword evidence="4 5" id="KW-0472">Membrane</keyword>
<evidence type="ECO:0000259" key="6">
    <source>
        <dbReference type="Pfam" id="PF02517"/>
    </source>
</evidence>
<evidence type="ECO:0000256" key="5">
    <source>
        <dbReference type="SAM" id="Phobius"/>
    </source>
</evidence>
<feature type="domain" description="CAAX prenyl protease 2/Lysostaphin resistance protein A-like" evidence="6">
    <location>
        <begin position="535"/>
        <end position="619"/>
    </location>
</feature>
<keyword evidence="3 5" id="KW-1133">Transmembrane helix</keyword>
<evidence type="ECO:0000259" key="7">
    <source>
        <dbReference type="Pfam" id="PF12698"/>
    </source>
</evidence>
<dbReference type="PANTHER" id="PTHR43471:SF3">
    <property type="entry name" value="ABC TRANSPORTER PERMEASE PROTEIN NATB"/>
    <property type="match status" value="1"/>
</dbReference>
<reference evidence="8 9" key="1">
    <citation type="submission" date="2020-08" db="EMBL/GenBank/DDBJ databases">
        <authorList>
            <person name="Liu C."/>
            <person name="Sun Q."/>
        </authorList>
    </citation>
    <scope>NUCLEOTIDE SEQUENCE [LARGE SCALE GENOMIC DNA]</scope>
    <source>
        <strain evidence="8 9">NSJ-4</strain>
    </source>
</reference>
<evidence type="ECO:0000313" key="8">
    <source>
        <dbReference type="EMBL" id="QNL99369.1"/>
    </source>
</evidence>
<protein>
    <submittedName>
        <fullName evidence="8">CPBP family intramembrane metalloprotease</fullName>
    </submittedName>
</protein>
<dbReference type="InterPro" id="IPR003675">
    <property type="entry name" value="Rce1/LyrA-like_dom"/>
</dbReference>
<evidence type="ECO:0000256" key="3">
    <source>
        <dbReference type="ARBA" id="ARBA00022989"/>
    </source>
</evidence>
<dbReference type="GO" id="GO:0004175">
    <property type="term" value="F:endopeptidase activity"/>
    <property type="evidence" value="ECO:0007669"/>
    <property type="project" value="UniProtKB-ARBA"/>
</dbReference>
<dbReference type="EMBL" id="CP060632">
    <property type="protein sequence ID" value="QNL99369.1"/>
    <property type="molecule type" value="Genomic_DNA"/>
</dbReference>
<feature type="transmembrane region" description="Helical" evidence="5">
    <location>
        <begin position="236"/>
        <end position="262"/>
    </location>
</feature>
<evidence type="ECO:0000256" key="1">
    <source>
        <dbReference type="ARBA" id="ARBA00004141"/>
    </source>
</evidence>
<dbReference type="KEGG" id="wcp:H9Q76_11720"/>
<feature type="transmembrane region" description="Helical" evidence="5">
    <location>
        <begin position="567"/>
        <end position="584"/>
    </location>
</feature>
<feature type="transmembrane region" description="Helical" evidence="5">
    <location>
        <begin position="421"/>
        <end position="443"/>
    </location>
</feature>
<feature type="transmembrane region" description="Helical" evidence="5">
    <location>
        <begin position="482"/>
        <end position="506"/>
    </location>
</feature>
<keyword evidence="8" id="KW-0482">Metalloprotease</keyword>
<feature type="transmembrane region" description="Helical" evidence="5">
    <location>
        <begin position="184"/>
        <end position="206"/>
    </location>
</feature>
<name>A0A7G9FLD8_9FIRM</name>
<sequence>MNFKVIKQLYKKEILDVLRDKKTIIMMVIVPLLIYPLMFVGGMVMMSKVTTQMDTQTYEIAVDFMDTNPELVEMFLHPDDDTLHFKLCDLNVMDADISMILRGEKINAIVYENEDGTGYNIAYLSSVTNSSYAEQKVRQVLSAYSDSLTNQSLEAAGLDPDTVLHPFEVEDDDRASTEETTGSLLGVIVPFMLVVSLLMGTMYPAIDTTAGERERGTLETILTLPVTNQELIFSKFLTVGTIGVASALLNVLSMGGIGVYLYKLAAQTTSMVSKIQVSKFVPAILVCCLCILAFAVLISALSMCFCVFAKTYKEANNYITPLMLLVMFASFIGFMPNVTLTRNMALVPVANICLLIRDLLAFKFSFSSITIVLFSNVAYGIIAVLVLGKLYNSEAILFGDGTGNVQIFERRSNMIKGGVPSVGDVCLVLPVVLVLMIYAGGFASAKSMLVGLLVTQGIVGGVPLLTAWYTKKDMRKTFRIRLCRPGFLLGGLVLMMGTILVGMLLTSITSMLFPESAESMTGSMEAIYSYGYGVCLLLIALLPAVCEELLFRGFLLSSLEHTMKKRAAILTAAIVFGLYHMNLVQTPTTALIGMALCYVAVQSESLLPGMLMHFFNNALSVTAAFYPKQVARVLPIFSENGVPALVLIVGGVGLCVLGVYIIKRSKNKAFPVESDARL</sequence>
<dbReference type="Pfam" id="PF02517">
    <property type="entry name" value="Rce1-like"/>
    <property type="match status" value="1"/>
</dbReference>
<feature type="transmembrane region" description="Helical" evidence="5">
    <location>
        <begin position="24"/>
        <end position="46"/>
    </location>
</feature>
<organism evidence="8 9">
    <name type="scientific">Wujia chipingensis</name>
    <dbReference type="NCBI Taxonomy" id="2763670"/>
    <lineage>
        <taxon>Bacteria</taxon>
        <taxon>Bacillati</taxon>
        <taxon>Bacillota</taxon>
        <taxon>Clostridia</taxon>
        <taxon>Lachnospirales</taxon>
        <taxon>Lachnospiraceae</taxon>
        <taxon>Wujia</taxon>
    </lineage>
</organism>
<evidence type="ECO:0000256" key="2">
    <source>
        <dbReference type="ARBA" id="ARBA00022692"/>
    </source>
</evidence>
<feature type="domain" description="ABC-2 type transporter transmembrane" evidence="7">
    <location>
        <begin position="21"/>
        <end position="386"/>
    </location>
</feature>
<evidence type="ECO:0000256" key="4">
    <source>
        <dbReference type="ARBA" id="ARBA00023136"/>
    </source>
</evidence>
<gene>
    <name evidence="8" type="ORF">H9Q76_11720</name>
</gene>
<keyword evidence="2 5" id="KW-0812">Transmembrane</keyword>
<feature type="transmembrane region" description="Helical" evidence="5">
    <location>
        <begin position="318"/>
        <end position="338"/>
    </location>
</feature>
<keyword evidence="8" id="KW-0378">Hydrolase</keyword>
<comment type="subcellular location">
    <subcellularLocation>
        <location evidence="1">Membrane</location>
        <topology evidence="1">Multi-pass membrane protein</topology>
    </subcellularLocation>
</comment>
<dbReference type="Pfam" id="PF12698">
    <property type="entry name" value="ABC2_membrane_3"/>
    <property type="match status" value="1"/>
</dbReference>
<dbReference type="Proteomes" id="UP000515819">
    <property type="component" value="Chromosome"/>
</dbReference>
<accession>A0A7G9FLD8</accession>
<dbReference type="GO" id="GO:0006508">
    <property type="term" value="P:proteolysis"/>
    <property type="evidence" value="ECO:0007669"/>
    <property type="project" value="UniProtKB-KW"/>
</dbReference>
<dbReference type="RefSeq" id="WP_118546218.1">
    <property type="nucleotide sequence ID" value="NZ_CP060632.1"/>
</dbReference>
<feature type="transmembrane region" description="Helical" evidence="5">
    <location>
        <begin position="368"/>
        <end position="388"/>
    </location>
</feature>
<feature type="transmembrane region" description="Helical" evidence="5">
    <location>
        <begin position="345"/>
        <end position="362"/>
    </location>
</feature>
<dbReference type="GO" id="GO:0008237">
    <property type="term" value="F:metallopeptidase activity"/>
    <property type="evidence" value="ECO:0007669"/>
    <property type="project" value="UniProtKB-KW"/>
</dbReference>
<dbReference type="PANTHER" id="PTHR43471">
    <property type="entry name" value="ABC TRANSPORTER PERMEASE"/>
    <property type="match status" value="1"/>
</dbReference>
<keyword evidence="9" id="KW-1185">Reference proteome</keyword>
<dbReference type="NCBIfam" id="NF041647">
    <property type="entry name" value="ABC_perm_CPBP"/>
    <property type="match status" value="1"/>
</dbReference>
<dbReference type="GO" id="GO:0140359">
    <property type="term" value="F:ABC-type transporter activity"/>
    <property type="evidence" value="ECO:0007669"/>
    <property type="project" value="InterPro"/>
</dbReference>